<evidence type="ECO:0000313" key="3">
    <source>
        <dbReference type="Proteomes" id="UP001596047"/>
    </source>
</evidence>
<dbReference type="Proteomes" id="UP001596047">
    <property type="component" value="Unassembled WGS sequence"/>
</dbReference>
<gene>
    <name evidence="2" type="ORF">ACFPYJ_14370</name>
</gene>
<feature type="region of interest" description="Disordered" evidence="1">
    <location>
        <begin position="1"/>
        <end position="79"/>
    </location>
</feature>
<accession>A0ABW0VWP4</accession>
<name>A0ABW0VWP4_9BACL</name>
<keyword evidence="3" id="KW-1185">Reference proteome</keyword>
<dbReference type="EMBL" id="JBHSOW010000047">
    <property type="protein sequence ID" value="MFC5650292.1"/>
    <property type="molecule type" value="Genomic_DNA"/>
</dbReference>
<reference evidence="3" key="1">
    <citation type="journal article" date="2019" name="Int. J. Syst. Evol. Microbiol.">
        <title>The Global Catalogue of Microorganisms (GCM) 10K type strain sequencing project: providing services to taxonomists for standard genome sequencing and annotation.</title>
        <authorList>
            <consortium name="The Broad Institute Genomics Platform"/>
            <consortium name="The Broad Institute Genome Sequencing Center for Infectious Disease"/>
            <person name="Wu L."/>
            <person name="Ma J."/>
        </authorList>
    </citation>
    <scope>NUCLEOTIDE SEQUENCE [LARGE SCALE GENOMIC DNA]</scope>
    <source>
        <strain evidence="3">CGMCC 1.3240</strain>
    </source>
</reference>
<sequence length="79" mass="8569">MSKGRVWNKGKRDGGGGPAPGTGFKEKAKQTASDSAAEKAPLIPPVDLSDPKNQVKPMKRDNWVTRPVRVKPSESEQQN</sequence>
<evidence type="ECO:0000313" key="2">
    <source>
        <dbReference type="EMBL" id="MFC5650292.1"/>
    </source>
</evidence>
<organism evidence="2 3">
    <name type="scientific">Paenibacillus solisilvae</name>
    <dbReference type="NCBI Taxonomy" id="2486751"/>
    <lineage>
        <taxon>Bacteria</taxon>
        <taxon>Bacillati</taxon>
        <taxon>Bacillota</taxon>
        <taxon>Bacilli</taxon>
        <taxon>Bacillales</taxon>
        <taxon>Paenibacillaceae</taxon>
        <taxon>Paenibacillus</taxon>
    </lineage>
</organism>
<evidence type="ECO:0000256" key="1">
    <source>
        <dbReference type="SAM" id="MobiDB-lite"/>
    </source>
</evidence>
<comment type="caution">
    <text evidence="2">The sequence shown here is derived from an EMBL/GenBank/DDBJ whole genome shotgun (WGS) entry which is preliminary data.</text>
</comment>
<proteinExistence type="predicted"/>
<protein>
    <submittedName>
        <fullName evidence="2">Uncharacterized protein</fullName>
    </submittedName>
</protein>
<dbReference type="RefSeq" id="WP_379188838.1">
    <property type="nucleotide sequence ID" value="NZ_JBHSOW010000047.1"/>
</dbReference>